<evidence type="ECO:0000256" key="1">
    <source>
        <dbReference type="ARBA" id="ARBA00001579"/>
    </source>
</evidence>
<evidence type="ECO:0000313" key="9">
    <source>
        <dbReference type="EMBL" id="HIU10638.1"/>
    </source>
</evidence>
<evidence type="ECO:0000313" key="10">
    <source>
        <dbReference type="Proteomes" id="UP000824124"/>
    </source>
</evidence>
<sequence>MYKNNDKQEILRLANELMPGGVNSPVRAFRSVNCQPVIVESAQGAHVTDIEGKTYIDYVCSYGPLIFGHTPDWLVEEITQAAAKGTTYGFTTPHEVELAEIIRDAYPACEMMRMVNSGTEATMSAIRVARAYTGRDKILKFEGCYHGHSDSLLVKSGSGLLTQGVPTSPGVLASLVAETLVCPYNDAAALETMLAAHQGEIACLIMEPVAGNMGVVVPAEGYLKRVRELCDKYGIVLIFDEVITGFRVDYHSAAGVWNVTPDMVCFGKIIGGGLPVGCYGGRRELMEMVSPVGPVYQGGTLSGNPLAMRAGIAALSRLRDNPAYYETLLANTSYLDEAITKLIKKHNIPAVTSRCRTMFCLFFTPQPVTCYADVMTCDLDMYRRFFEGMLASGVLLAPSQFEAWFPSLAHDKAILDETIAAVDNVFAML</sequence>
<comment type="caution">
    <text evidence="9">The sequence shown here is derived from an EMBL/GenBank/DDBJ whole genome shotgun (WGS) entry which is preliminary data.</text>
</comment>
<dbReference type="CDD" id="cd00610">
    <property type="entry name" value="OAT_like"/>
    <property type="match status" value="1"/>
</dbReference>
<reference evidence="9" key="1">
    <citation type="submission" date="2020-10" db="EMBL/GenBank/DDBJ databases">
        <authorList>
            <person name="Gilroy R."/>
        </authorList>
    </citation>
    <scope>NUCLEOTIDE SEQUENCE</scope>
    <source>
        <strain evidence="9">2830</strain>
    </source>
</reference>
<dbReference type="InterPro" id="IPR049704">
    <property type="entry name" value="Aminotrans_3_PPA_site"/>
</dbReference>
<evidence type="ECO:0000256" key="4">
    <source>
        <dbReference type="ARBA" id="ARBA00008981"/>
    </source>
</evidence>
<dbReference type="GO" id="GO:0005737">
    <property type="term" value="C:cytoplasm"/>
    <property type="evidence" value="ECO:0007669"/>
    <property type="project" value="UniProtKB-SubCell"/>
</dbReference>
<evidence type="ECO:0000256" key="8">
    <source>
        <dbReference type="HAMAP-Rule" id="MF_00375"/>
    </source>
</evidence>
<dbReference type="HAMAP" id="MF_00375">
    <property type="entry name" value="HemL_aminotrans_3"/>
    <property type="match status" value="1"/>
</dbReference>
<dbReference type="Pfam" id="PF00202">
    <property type="entry name" value="Aminotran_3"/>
    <property type="match status" value="1"/>
</dbReference>
<proteinExistence type="inferred from homology"/>
<gene>
    <name evidence="8 9" type="primary">hemL</name>
    <name evidence="9" type="ORF">IAB00_05280</name>
</gene>
<dbReference type="PANTHER" id="PTHR43713:SF3">
    <property type="entry name" value="GLUTAMATE-1-SEMIALDEHYDE 2,1-AMINOMUTASE 1, CHLOROPLASTIC-RELATED"/>
    <property type="match status" value="1"/>
</dbReference>
<comment type="pathway">
    <text evidence="3">Porphyrin-containing compound metabolism; protoporphyrin-IX biosynthesis; 5-aminolevulinate from L-glutamyl-tRNA(Glu): step 2/2.</text>
</comment>
<evidence type="ECO:0000256" key="7">
    <source>
        <dbReference type="ARBA" id="ARBA00023244"/>
    </source>
</evidence>
<dbReference type="EC" id="5.4.3.8" evidence="8"/>
<dbReference type="NCBIfam" id="NF000818">
    <property type="entry name" value="PRK00062.1"/>
    <property type="match status" value="1"/>
</dbReference>
<keyword evidence="8" id="KW-0963">Cytoplasm</keyword>
<dbReference type="GO" id="GO:0042286">
    <property type="term" value="F:glutamate-1-semialdehyde 2,1-aminomutase activity"/>
    <property type="evidence" value="ECO:0007669"/>
    <property type="project" value="UniProtKB-UniRule"/>
</dbReference>
<keyword evidence="6 8" id="KW-0413">Isomerase</keyword>
<evidence type="ECO:0000256" key="5">
    <source>
        <dbReference type="ARBA" id="ARBA00022898"/>
    </source>
</evidence>
<dbReference type="NCBIfam" id="TIGR00713">
    <property type="entry name" value="hemL"/>
    <property type="match status" value="1"/>
</dbReference>
<comment type="similarity">
    <text evidence="4 8">Belongs to the class-III pyridoxal-phosphate-dependent aminotransferase family. HemL subfamily.</text>
</comment>
<dbReference type="Proteomes" id="UP000824124">
    <property type="component" value="Unassembled WGS sequence"/>
</dbReference>
<dbReference type="InterPro" id="IPR005814">
    <property type="entry name" value="Aminotrans_3"/>
</dbReference>
<reference evidence="9" key="2">
    <citation type="journal article" date="2021" name="PeerJ">
        <title>Extensive microbial diversity within the chicken gut microbiome revealed by metagenomics and culture.</title>
        <authorList>
            <person name="Gilroy R."/>
            <person name="Ravi A."/>
            <person name="Getino M."/>
            <person name="Pursley I."/>
            <person name="Horton D.L."/>
            <person name="Alikhan N.F."/>
            <person name="Baker D."/>
            <person name="Gharbi K."/>
            <person name="Hall N."/>
            <person name="Watson M."/>
            <person name="Adriaenssens E.M."/>
            <person name="Foster-Nyarko E."/>
            <person name="Jarju S."/>
            <person name="Secka A."/>
            <person name="Antonio M."/>
            <person name="Oren A."/>
            <person name="Chaudhuri R.R."/>
            <person name="La Ragione R."/>
            <person name="Hildebrand F."/>
            <person name="Pallen M.J."/>
        </authorList>
    </citation>
    <scope>NUCLEOTIDE SEQUENCE</scope>
    <source>
        <strain evidence="9">2830</strain>
    </source>
</reference>
<organism evidence="9 10">
    <name type="scientific">Candidatus Avidehalobacter gallistercoris</name>
    <dbReference type="NCBI Taxonomy" id="2840694"/>
    <lineage>
        <taxon>Bacteria</taxon>
        <taxon>Bacillati</taxon>
        <taxon>Bacillota</taxon>
        <taxon>Clostridia</taxon>
        <taxon>Eubacteriales</taxon>
        <taxon>Peptococcaceae</taxon>
        <taxon>Peptococcaceae incertae sedis</taxon>
        <taxon>Candidatus Avidehalobacter</taxon>
    </lineage>
</organism>
<dbReference type="GO" id="GO:0030170">
    <property type="term" value="F:pyridoxal phosphate binding"/>
    <property type="evidence" value="ECO:0007669"/>
    <property type="project" value="InterPro"/>
</dbReference>
<dbReference type="InterPro" id="IPR004639">
    <property type="entry name" value="4pyrrol_synth_GluAld_NH2Trfase"/>
</dbReference>
<evidence type="ECO:0000256" key="3">
    <source>
        <dbReference type="ARBA" id="ARBA00004819"/>
    </source>
</evidence>
<protein>
    <recommendedName>
        <fullName evidence="8">Glutamate-1-semialdehyde 2,1-aminomutase</fullName>
        <shortName evidence="8">GSA</shortName>
        <ecNumber evidence="8">5.4.3.8</ecNumber>
    </recommendedName>
    <alternativeName>
        <fullName evidence="8">Glutamate-1-semialdehyde aminotransferase</fullName>
        <shortName evidence="8">GSA-AT</shortName>
    </alternativeName>
</protein>
<feature type="modified residue" description="N6-(pyridoxal phosphate)lysine" evidence="8">
    <location>
        <position position="268"/>
    </location>
</feature>
<name>A0A9D1HMI6_9FIRM</name>
<dbReference type="FunFam" id="3.40.640.10:FF:000021">
    <property type="entry name" value="Glutamate-1-semialdehyde 2,1-aminomutase"/>
    <property type="match status" value="1"/>
</dbReference>
<accession>A0A9D1HMI6</accession>
<dbReference type="PROSITE" id="PS00600">
    <property type="entry name" value="AA_TRANSFER_CLASS_3"/>
    <property type="match status" value="1"/>
</dbReference>
<dbReference type="PANTHER" id="PTHR43713">
    <property type="entry name" value="GLUTAMATE-1-SEMIALDEHYDE 2,1-AMINOMUTASE"/>
    <property type="match status" value="1"/>
</dbReference>
<dbReference type="InterPro" id="IPR015424">
    <property type="entry name" value="PyrdxlP-dep_Trfase"/>
</dbReference>
<dbReference type="Gene3D" id="3.40.640.10">
    <property type="entry name" value="Type I PLP-dependent aspartate aminotransferase-like (Major domain)"/>
    <property type="match status" value="1"/>
</dbReference>
<comment type="subcellular location">
    <subcellularLocation>
        <location evidence="8">Cytoplasm</location>
    </subcellularLocation>
</comment>
<keyword evidence="5 8" id="KW-0663">Pyridoxal phosphate</keyword>
<dbReference type="InterPro" id="IPR015422">
    <property type="entry name" value="PyrdxlP-dep_Trfase_small"/>
</dbReference>
<keyword evidence="7 8" id="KW-0627">Porphyrin biosynthesis</keyword>
<dbReference type="SUPFAM" id="SSF53383">
    <property type="entry name" value="PLP-dependent transferases"/>
    <property type="match status" value="1"/>
</dbReference>
<dbReference type="Gene3D" id="3.90.1150.10">
    <property type="entry name" value="Aspartate Aminotransferase, domain 1"/>
    <property type="match status" value="1"/>
</dbReference>
<dbReference type="GO" id="GO:0008483">
    <property type="term" value="F:transaminase activity"/>
    <property type="evidence" value="ECO:0007669"/>
    <property type="project" value="InterPro"/>
</dbReference>
<dbReference type="EMBL" id="DVMH01000027">
    <property type="protein sequence ID" value="HIU10638.1"/>
    <property type="molecule type" value="Genomic_DNA"/>
</dbReference>
<dbReference type="AlphaFoldDB" id="A0A9D1HMI6"/>
<evidence type="ECO:0000256" key="6">
    <source>
        <dbReference type="ARBA" id="ARBA00023235"/>
    </source>
</evidence>
<comment type="catalytic activity">
    <reaction evidence="1 8">
        <text>(S)-4-amino-5-oxopentanoate = 5-aminolevulinate</text>
        <dbReference type="Rhea" id="RHEA:14265"/>
        <dbReference type="ChEBI" id="CHEBI:57501"/>
        <dbReference type="ChEBI" id="CHEBI:356416"/>
        <dbReference type="EC" id="5.4.3.8"/>
    </reaction>
</comment>
<dbReference type="GO" id="GO:0006782">
    <property type="term" value="P:protoporphyrinogen IX biosynthetic process"/>
    <property type="evidence" value="ECO:0007669"/>
    <property type="project" value="UniProtKB-UniRule"/>
</dbReference>
<comment type="subunit">
    <text evidence="8">Homodimer.</text>
</comment>
<comment type="cofactor">
    <cofactor evidence="2 8">
        <name>pyridoxal 5'-phosphate</name>
        <dbReference type="ChEBI" id="CHEBI:597326"/>
    </cofactor>
</comment>
<dbReference type="InterPro" id="IPR015421">
    <property type="entry name" value="PyrdxlP-dep_Trfase_major"/>
</dbReference>
<evidence type="ECO:0000256" key="2">
    <source>
        <dbReference type="ARBA" id="ARBA00001933"/>
    </source>
</evidence>